<evidence type="ECO:0000256" key="4">
    <source>
        <dbReference type="PROSITE-ProRule" id="PRU00091"/>
    </source>
</evidence>
<accession>A0A3M6VJN7</accession>
<dbReference type="InterPro" id="IPR017455">
    <property type="entry name" value="Znf_FYVE-rel"/>
</dbReference>
<dbReference type="PANTHER" id="PTHR43102">
    <property type="entry name" value="SLR1143 PROTEIN"/>
    <property type="match status" value="1"/>
</dbReference>
<dbReference type="VEuPathDB" id="FungiDB:DD237_003863"/>
<organism evidence="6 7">
    <name type="scientific">Peronospora effusa</name>
    <dbReference type="NCBI Taxonomy" id="542832"/>
    <lineage>
        <taxon>Eukaryota</taxon>
        <taxon>Sar</taxon>
        <taxon>Stramenopiles</taxon>
        <taxon>Oomycota</taxon>
        <taxon>Peronosporomycetes</taxon>
        <taxon>Peronosporales</taxon>
        <taxon>Peronosporaceae</taxon>
        <taxon>Peronospora</taxon>
    </lineage>
</organism>
<evidence type="ECO:0000256" key="1">
    <source>
        <dbReference type="ARBA" id="ARBA00022723"/>
    </source>
</evidence>
<feature type="domain" description="FYVE-type" evidence="5">
    <location>
        <begin position="37"/>
        <end position="97"/>
    </location>
</feature>
<sequence>MADRLPLSCSSLYSYAQSARSRPKVMSGVSVSAWKKDDKVLRCGVCAKKFGLLRWKHHCRACGDICCRRCLGFCLVNVPEQGVDLAYTCARCVQKNTSKHTLVDDVDWPFKGEPHSSKLRLSRSANSLSTMVTSDCTPSPTLASPCSFSWSITPRPSPPQCAREFDVIVSQYHNQKLHSVCSLLIDYLDCIGGAIVLIQDHHLCVIAHKGLHPRVLHDPTFLSICSQALCTQNAFTVPDTANSSAPTSSVDPSRFQFLGASPLFNIRETVGPALGCIVALDTRARSAASSSKMRITLDILADHVMDLLAQEKTVLHN</sequence>
<comment type="caution">
    <text evidence="6">The sequence shown here is derived from an EMBL/GenBank/DDBJ whole genome shotgun (WGS) entry which is preliminary data.</text>
</comment>
<evidence type="ECO:0000256" key="3">
    <source>
        <dbReference type="ARBA" id="ARBA00022833"/>
    </source>
</evidence>
<proteinExistence type="predicted"/>
<dbReference type="InterPro" id="IPR011011">
    <property type="entry name" value="Znf_FYVE_PHD"/>
</dbReference>
<protein>
    <recommendedName>
        <fullName evidence="5">FYVE-type domain-containing protein</fullName>
    </recommendedName>
</protein>
<dbReference type="OrthoDB" id="660555at2759"/>
<dbReference type="SUPFAM" id="SSF57903">
    <property type="entry name" value="FYVE/PHD zinc finger"/>
    <property type="match status" value="1"/>
</dbReference>
<dbReference type="Pfam" id="PF01363">
    <property type="entry name" value="FYVE"/>
    <property type="match status" value="1"/>
</dbReference>
<dbReference type="STRING" id="542832.A0A3M6VJN7"/>
<evidence type="ECO:0000313" key="6">
    <source>
        <dbReference type="EMBL" id="RMX66271.1"/>
    </source>
</evidence>
<dbReference type="PANTHER" id="PTHR43102:SF2">
    <property type="entry name" value="GAF DOMAIN-CONTAINING PROTEIN"/>
    <property type="match status" value="1"/>
</dbReference>
<name>A0A3M6VJN7_9STRA</name>
<keyword evidence="1" id="KW-0479">Metal-binding</keyword>
<evidence type="ECO:0000256" key="2">
    <source>
        <dbReference type="ARBA" id="ARBA00022771"/>
    </source>
</evidence>
<keyword evidence="7" id="KW-1185">Reference proteome</keyword>
<dbReference type="SUPFAM" id="SSF55781">
    <property type="entry name" value="GAF domain-like"/>
    <property type="match status" value="1"/>
</dbReference>
<reference evidence="6 7" key="1">
    <citation type="submission" date="2018-06" db="EMBL/GenBank/DDBJ databases">
        <title>Comparative genomics of downy mildews reveals potential adaptations to biotrophy.</title>
        <authorList>
            <person name="Fletcher K."/>
            <person name="Klosterman S.J."/>
            <person name="Derevnina L."/>
            <person name="Martin F."/>
            <person name="Koike S."/>
            <person name="Reyes Chin-Wo S."/>
            <person name="Mou B."/>
            <person name="Michelmore R."/>
        </authorList>
    </citation>
    <scope>NUCLEOTIDE SEQUENCE [LARGE SCALE GENOMIC DNA]</scope>
    <source>
        <strain evidence="6 7">R14</strain>
    </source>
</reference>
<dbReference type="SMART" id="SM00064">
    <property type="entry name" value="FYVE"/>
    <property type="match status" value="1"/>
</dbReference>
<evidence type="ECO:0000313" key="7">
    <source>
        <dbReference type="Proteomes" id="UP000282087"/>
    </source>
</evidence>
<dbReference type="Proteomes" id="UP000282087">
    <property type="component" value="Unassembled WGS sequence"/>
</dbReference>
<gene>
    <name evidence="6" type="ORF">DD238_003099</name>
</gene>
<dbReference type="AlphaFoldDB" id="A0A3M6VJN7"/>
<dbReference type="EMBL" id="QLLG01000209">
    <property type="protein sequence ID" value="RMX66271.1"/>
    <property type="molecule type" value="Genomic_DNA"/>
</dbReference>
<keyword evidence="3" id="KW-0862">Zinc</keyword>
<dbReference type="Gene3D" id="3.30.40.10">
    <property type="entry name" value="Zinc/RING finger domain, C3HC4 (zinc finger)"/>
    <property type="match status" value="1"/>
</dbReference>
<keyword evidence="2 4" id="KW-0863">Zinc-finger</keyword>
<dbReference type="InterPro" id="IPR000306">
    <property type="entry name" value="Znf_FYVE"/>
</dbReference>
<dbReference type="InterPro" id="IPR013083">
    <property type="entry name" value="Znf_RING/FYVE/PHD"/>
</dbReference>
<dbReference type="PROSITE" id="PS50178">
    <property type="entry name" value="ZF_FYVE"/>
    <property type="match status" value="1"/>
</dbReference>
<evidence type="ECO:0000259" key="5">
    <source>
        <dbReference type="PROSITE" id="PS50178"/>
    </source>
</evidence>
<dbReference type="GO" id="GO:0008270">
    <property type="term" value="F:zinc ion binding"/>
    <property type="evidence" value="ECO:0007669"/>
    <property type="project" value="UniProtKB-KW"/>
</dbReference>
<dbReference type="CDD" id="cd00065">
    <property type="entry name" value="FYVE_like_SF"/>
    <property type="match status" value="1"/>
</dbReference>